<evidence type="ECO:0000256" key="2">
    <source>
        <dbReference type="SAM" id="MobiDB-lite"/>
    </source>
</evidence>
<dbReference type="AlphaFoldDB" id="A0A8S3Q1V2"/>
<name>A0A8S3Q1V2_MYTED</name>
<reference evidence="3" key="1">
    <citation type="submission" date="2021-03" db="EMBL/GenBank/DDBJ databases">
        <authorList>
            <person name="Bekaert M."/>
        </authorList>
    </citation>
    <scope>NUCLEOTIDE SEQUENCE</scope>
</reference>
<accession>A0A8S3Q1V2</accession>
<dbReference type="InterPro" id="IPR036691">
    <property type="entry name" value="Endo/exonu/phosph_ase_sf"/>
</dbReference>
<dbReference type="EMBL" id="CAJPWZ010000197">
    <property type="protein sequence ID" value="CAG2188095.1"/>
    <property type="molecule type" value="Genomic_DNA"/>
</dbReference>
<keyword evidence="1" id="KW-0175">Coiled coil</keyword>
<dbReference type="OrthoDB" id="6082598at2759"/>
<protein>
    <recommendedName>
        <fullName evidence="5">Endonuclease/exonuclease/phosphatase domain-containing protein</fullName>
    </recommendedName>
</protein>
<evidence type="ECO:0008006" key="5">
    <source>
        <dbReference type="Google" id="ProtNLM"/>
    </source>
</evidence>
<proteinExistence type="predicted"/>
<feature type="coiled-coil region" evidence="1">
    <location>
        <begin position="98"/>
        <end position="141"/>
    </location>
</feature>
<evidence type="ECO:0000313" key="3">
    <source>
        <dbReference type="EMBL" id="CAG2188095.1"/>
    </source>
</evidence>
<dbReference type="Proteomes" id="UP000683360">
    <property type="component" value="Unassembled WGS sequence"/>
</dbReference>
<sequence length="692" mass="80252">MALNTKSLIEESKKAMEQSDNDSNMNKILMILERIDVRQQKLEDKLSKIDEMSGSLSQMCNKITEIETSILNLVKRNSLIEKSVEDIGGLLDTVVERCTSNKKEIENMKRRNTEIERQIENDNLKENFKQIEHSLLDLRCRSMKNNLIFSGLGFQQNENCEEKLRRFMHNELGIEFHVELGNVHRFGKPGLNGAKPIVARFLYRKELEAVLRNTNKLKGKSFGVNEQFPEEIETRRKKLYPVLKNARQVKLVRDKLFINGKQYQSTEEEQNIASEYRGALLKNNQKQSGASPPIPPRPFKRTRTQSTKYNDFKNSLKLFENSIFCSSKPNISNQSNMSIGCVYIPPENSRYASKDAFEEIEREMVTLRDDEQLCSLIGDFNARTGTLLDFVVPDENLVEVLDENLNDEITDFLYDYQNLISLKIPLKRCSEDKMRPNTQGYKLVEFCKRNNLYITEGRTGSDKGIGKATTKDNSLIDYFIVSSNLFKYIEEYEIIPFDALFSDVHNRIHVKLTTEVTTIEKEKSSHKRKSIKWIEKDKHKFIENIRKNEEKVLDLCNEIESFKKDNHDINRVITSLTNFYSQAAKDSFGTFANKNPIKKTHGAKNRNKPWFNKSWGRTGSDKGIGKATTKDNSLIDYFIVSSNLFKYIEEYDIIPLDALFSDVHNRIHVKLTTEVTTIEKEKVHIKKVNKMD</sequence>
<gene>
    <name evidence="3" type="ORF">MEDL_3545</name>
</gene>
<organism evidence="3 4">
    <name type="scientific">Mytilus edulis</name>
    <name type="common">Blue mussel</name>
    <dbReference type="NCBI Taxonomy" id="6550"/>
    <lineage>
        <taxon>Eukaryota</taxon>
        <taxon>Metazoa</taxon>
        <taxon>Spiralia</taxon>
        <taxon>Lophotrochozoa</taxon>
        <taxon>Mollusca</taxon>
        <taxon>Bivalvia</taxon>
        <taxon>Autobranchia</taxon>
        <taxon>Pteriomorphia</taxon>
        <taxon>Mytilida</taxon>
        <taxon>Mytiloidea</taxon>
        <taxon>Mytilidae</taxon>
        <taxon>Mytilinae</taxon>
        <taxon>Mytilus</taxon>
    </lineage>
</organism>
<evidence type="ECO:0000256" key="1">
    <source>
        <dbReference type="SAM" id="Coils"/>
    </source>
</evidence>
<feature type="region of interest" description="Disordered" evidence="2">
    <location>
        <begin position="283"/>
        <end position="305"/>
    </location>
</feature>
<comment type="caution">
    <text evidence="3">The sequence shown here is derived from an EMBL/GenBank/DDBJ whole genome shotgun (WGS) entry which is preliminary data.</text>
</comment>
<evidence type="ECO:0000313" key="4">
    <source>
        <dbReference type="Proteomes" id="UP000683360"/>
    </source>
</evidence>
<keyword evidence="4" id="KW-1185">Reference proteome</keyword>
<dbReference type="Gene3D" id="3.60.10.10">
    <property type="entry name" value="Endonuclease/exonuclease/phosphatase"/>
    <property type="match status" value="1"/>
</dbReference>